<evidence type="ECO:0000313" key="1">
    <source>
        <dbReference type="EMBL" id="NWJ28368.1"/>
    </source>
</evidence>
<dbReference type="EMBL" id="JACATE010000004">
    <property type="protein sequence ID" value="NWJ28368.1"/>
    <property type="molecule type" value="Genomic_DNA"/>
</dbReference>
<reference evidence="1 2" key="1">
    <citation type="journal article" date="2019" name="Environ. Microbiol.">
        <title>Genomics insights into ecotype formation of ammonia-oxidizing archaea in the deep ocean.</title>
        <authorList>
            <person name="Wang Y."/>
            <person name="Huang J.M."/>
            <person name="Cui G.J."/>
            <person name="Nunoura T."/>
            <person name="Takaki Y."/>
            <person name="Li W.L."/>
            <person name="Li J."/>
            <person name="Gao Z.M."/>
            <person name="Takai K."/>
            <person name="Zhang A.Q."/>
            <person name="Stepanauskas R."/>
        </authorList>
    </citation>
    <scope>NUCLEOTIDE SEQUENCE [LARGE SCALE GENOMIC DNA]</scope>
    <source>
        <strain evidence="1 2">T1L11</strain>
    </source>
</reference>
<gene>
    <name evidence="1" type="ORF">HX848_03105</name>
</gene>
<comment type="caution">
    <text evidence="1">The sequence shown here is derived from an EMBL/GenBank/DDBJ whole genome shotgun (WGS) entry which is preliminary data.</text>
</comment>
<dbReference type="Proteomes" id="UP000563820">
    <property type="component" value="Unassembled WGS sequence"/>
</dbReference>
<accession>A0A7K4MGR1</accession>
<dbReference type="AlphaFoldDB" id="A0A7K4MGR1"/>
<organism evidence="1 2">
    <name type="scientific">Marine Group I thaumarchaeote</name>
    <dbReference type="NCBI Taxonomy" id="2511932"/>
    <lineage>
        <taxon>Archaea</taxon>
        <taxon>Nitrososphaerota</taxon>
        <taxon>Marine Group I</taxon>
    </lineage>
</organism>
<protein>
    <submittedName>
        <fullName evidence="1">Uncharacterized protein</fullName>
    </submittedName>
</protein>
<name>A0A7K4MGR1_9ARCH</name>
<evidence type="ECO:0000313" key="2">
    <source>
        <dbReference type="Proteomes" id="UP000563820"/>
    </source>
</evidence>
<sequence>MTRNISSSFSEIKIDTDVIRKYLGVPIILQLSEDLEQENDGVILSGILTDVEDNQVYLEKTSTLDAENYNWIEWGDDFIRLDPTREDPKAFEENPKLRLENIQFIYVTKERATLEQVQDMFVNPK</sequence>
<proteinExistence type="predicted"/>